<evidence type="ECO:0000256" key="2">
    <source>
        <dbReference type="ARBA" id="ARBA00022692"/>
    </source>
</evidence>
<feature type="transmembrane region" description="Helical" evidence="5">
    <location>
        <begin position="277"/>
        <end position="296"/>
    </location>
</feature>
<dbReference type="PANTHER" id="PTHR11785:SF516">
    <property type="entry name" value="AMINO ACID PERMEASE_ SLC12A DOMAIN-CONTAINING PROTEIN"/>
    <property type="match status" value="1"/>
</dbReference>
<keyword evidence="3 5" id="KW-1133">Transmembrane helix</keyword>
<dbReference type="PANTHER" id="PTHR11785">
    <property type="entry name" value="AMINO ACID TRANSPORTER"/>
    <property type="match status" value="1"/>
</dbReference>
<accession>A0A0B6ZXN1</accession>
<name>A0A0B6ZXN1_9EUPU</name>
<dbReference type="GO" id="GO:0016020">
    <property type="term" value="C:membrane"/>
    <property type="evidence" value="ECO:0007669"/>
    <property type="project" value="UniProtKB-SubCell"/>
</dbReference>
<keyword evidence="2 5" id="KW-0812">Transmembrane</keyword>
<dbReference type="EMBL" id="HACG01025625">
    <property type="protein sequence ID" value="CEK72490.1"/>
    <property type="molecule type" value="Transcribed_RNA"/>
</dbReference>
<feature type="transmembrane region" description="Helical" evidence="5">
    <location>
        <begin position="111"/>
        <end position="134"/>
    </location>
</feature>
<dbReference type="AlphaFoldDB" id="A0A0B6ZXN1"/>
<evidence type="ECO:0000256" key="4">
    <source>
        <dbReference type="ARBA" id="ARBA00023136"/>
    </source>
</evidence>
<sequence length="502" mass="56151">MDERNGHSQLDCDNVDNTITKDSAVSEKLLLKENKQVETTLRRHLTLFNVLALLVSATGHIAVFITIGPVLAMSGSVVTTIILWCFGCFLVYTLALCFTEMDCLFQRAGGAYLYLTMTFGNLAGFLVVWGYIILISGPFNAFASRIAALYIIKAVTLNSECNIWWHEVAVHLLACWLLVNLAIMNCYYLKVLVKVQNILTACKMVAIVIIIAMGIYFLATDSSENFKDPLEGSYAEPGRVALAIIYVIFSIGGWQAVTTLTEEVKDPARTLPRAVHLTFVIVVFLFLMTYVSYMVVLEKQDIIQSRAIALLFCQRLWTPLVPVMSILVALACIGALSTSVMGHSRMIFAAARKGDLPSLLSTLHPTYRTPMMAIFTVTLYGIVMMFSGKMEKLMQFIGLYSLIMGLKVVVALLYLRWTKPKLARPYKVPLFFPLLQVITCISLLCLVIIQEPVWMSFGILIYLAGIPIYIIFVQWRHKPQTYIKLIGQVTGVIQKLFTLVPS</sequence>
<dbReference type="PIRSF" id="PIRSF006060">
    <property type="entry name" value="AA_transporter"/>
    <property type="match status" value="1"/>
</dbReference>
<dbReference type="InterPro" id="IPR050598">
    <property type="entry name" value="AminoAcid_Transporter"/>
</dbReference>
<feature type="transmembrane region" description="Helical" evidence="5">
    <location>
        <begin position="369"/>
        <end position="387"/>
    </location>
</feature>
<evidence type="ECO:0008006" key="7">
    <source>
        <dbReference type="Google" id="ProtNLM"/>
    </source>
</evidence>
<feature type="transmembrane region" description="Helical" evidence="5">
    <location>
        <begin position="393"/>
        <end position="416"/>
    </location>
</feature>
<feature type="transmembrane region" description="Helical" evidence="5">
    <location>
        <begin position="239"/>
        <end position="257"/>
    </location>
</feature>
<feature type="transmembrane region" description="Helical" evidence="5">
    <location>
        <begin position="45"/>
        <end position="71"/>
    </location>
</feature>
<evidence type="ECO:0000256" key="5">
    <source>
        <dbReference type="SAM" id="Phobius"/>
    </source>
</evidence>
<organism evidence="6">
    <name type="scientific">Arion vulgaris</name>
    <dbReference type="NCBI Taxonomy" id="1028688"/>
    <lineage>
        <taxon>Eukaryota</taxon>
        <taxon>Metazoa</taxon>
        <taxon>Spiralia</taxon>
        <taxon>Lophotrochozoa</taxon>
        <taxon>Mollusca</taxon>
        <taxon>Gastropoda</taxon>
        <taxon>Heterobranchia</taxon>
        <taxon>Euthyneura</taxon>
        <taxon>Panpulmonata</taxon>
        <taxon>Eupulmonata</taxon>
        <taxon>Stylommatophora</taxon>
        <taxon>Helicina</taxon>
        <taxon>Arionoidea</taxon>
        <taxon>Arionidae</taxon>
        <taxon>Arion</taxon>
    </lineage>
</organism>
<feature type="transmembrane region" description="Helical" evidence="5">
    <location>
        <begin position="201"/>
        <end position="219"/>
    </location>
</feature>
<dbReference type="InterPro" id="IPR002293">
    <property type="entry name" value="AA/rel_permease1"/>
</dbReference>
<dbReference type="Gene3D" id="1.20.1740.10">
    <property type="entry name" value="Amino acid/polyamine transporter I"/>
    <property type="match status" value="1"/>
</dbReference>
<reference evidence="6" key="1">
    <citation type="submission" date="2014-12" db="EMBL/GenBank/DDBJ databases">
        <title>Insight into the proteome of Arion vulgaris.</title>
        <authorList>
            <person name="Aradska J."/>
            <person name="Bulat T."/>
            <person name="Smidak R."/>
            <person name="Sarate P."/>
            <person name="Gangsoo J."/>
            <person name="Sialana F."/>
            <person name="Bilban M."/>
            <person name="Lubec G."/>
        </authorList>
    </citation>
    <scope>NUCLEOTIDE SEQUENCE</scope>
    <source>
        <tissue evidence="6">Skin</tissue>
    </source>
</reference>
<comment type="subcellular location">
    <subcellularLocation>
        <location evidence="1">Membrane</location>
        <topology evidence="1">Multi-pass membrane protein</topology>
    </subcellularLocation>
</comment>
<evidence type="ECO:0000256" key="3">
    <source>
        <dbReference type="ARBA" id="ARBA00022989"/>
    </source>
</evidence>
<dbReference type="GO" id="GO:0015179">
    <property type="term" value="F:L-amino acid transmembrane transporter activity"/>
    <property type="evidence" value="ECO:0007669"/>
    <property type="project" value="TreeGrafter"/>
</dbReference>
<feature type="transmembrane region" description="Helical" evidence="5">
    <location>
        <begin position="77"/>
        <end position="99"/>
    </location>
</feature>
<proteinExistence type="predicted"/>
<protein>
    <recommendedName>
        <fullName evidence="7">Amino acid permease/ SLC12A domain-containing protein</fullName>
    </recommendedName>
</protein>
<keyword evidence="4 5" id="KW-0472">Membrane</keyword>
<feature type="transmembrane region" description="Helical" evidence="5">
    <location>
        <begin position="168"/>
        <end position="189"/>
    </location>
</feature>
<gene>
    <name evidence="6" type="primary">ORF82648</name>
</gene>
<feature type="transmembrane region" description="Helical" evidence="5">
    <location>
        <begin position="428"/>
        <end position="449"/>
    </location>
</feature>
<evidence type="ECO:0000313" key="6">
    <source>
        <dbReference type="EMBL" id="CEK72490.1"/>
    </source>
</evidence>
<evidence type="ECO:0000256" key="1">
    <source>
        <dbReference type="ARBA" id="ARBA00004141"/>
    </source>
</evidence>
<feature type="transmembrane region" description="Helical" evidence="5">
    <location>
        <begin position="455"/>
        <end position="475"/>
    </location>
</feature>
<dbReference type="Pfam" id="PF13520">
    <property type="entry name" value="AA_permease_2"/>
    <property type="match status" value="1"/>
</dbReference>
<feature type="transmembrane region" description="Helical" evidence="5">
    <location>
        <begin position="316"/>
        <end position="336"/>
    </location>
</feature>